<proteinExistence type="predicted"/>
<dbReference type="GO" id="GO:0005524">
    <property type="term" value="F:ATP binding"/>
    <property type="evidence" value="ECO:0007669"/>
    <property type="project" value="UniProtKB-KW"/>
</dbReference>
<dbReference type="GO" id="GO:0036064">
    <property type="term" value="C:ciliary basal body"/>
    <property type="evidence" value="ECO:0007669"/>
    <property type="project" value="TreeGrafter"/>
</dbReference>
<dbReference type="GO" id="GO:0000226">
    <property type="term" value="P:microtubule cytoskeleton organization"/>
    <property type="evidence" value="ECO:0007669"/>
    <property type="project" value="TreeGrafter"/>
</dbReference>
<evidence type="ECO:0000313" key="4">
    <source>
        <dbReference type="EMBL" id="JAC69863.1"/>
    </source>
</evidence>
<keyword evidence="2" id="KW-0547">Nucleotide-binding</keyword>
<keyword evidence="3" id="KW-0067">ATP-binding</keyword>
<dbReference type="PANTHER" id="PTHR12241">
    <property type="entry name" value="TUBULIN POLYGLUTAMYLASE"/>
    <property type="match status" value="1"/>
</dbReference>
<evidence type="ECO:0000256" key="3">
    <source>
        <dbReference type="ARBA" id="ARBA00022840"/>
    </source>
</evidence>
<organism evidence="4">
    <name type="scientific">Tetraselmis sp. GSL018</name>
    <dbReference type="NCBI Taxonomy" id="582737"/>
    <lineage>
        <taxon>Eukaryota</taxon>
        <taxon>Viridiplantae</taxon>
        <taxon>Chlorophyta</taxon>
        <taxon>core chlorophytes</taxon>
        <taxon>Chlorodendrophyceae</taxon>
        <taxon>Chlorodendrales</taxon>
        <taxon>Chlorodendraceae</taxon>
        <taxon>Tetraselmis</taxon>
    </lineage>
</organism>
<dbReference type="Pfam" id="PF03133">
    <property type="entry name" value="TTL"/>
    <property type="match status" value="1"/>
</dbReference>
<dbReference type="GO" id="GO:0070740">
    <property type="term" value="F:tubulin-glutamic acid ligase activity"/>
    <property type="evidence" value="ECO:0007669"/>
    <property type="project" value="TreeGrafter"/>
</dbReference>
<reference evidence="4" key="1">
    <citation type="submission" date="2014-05" db="EMBL/GenBank/DDBJ databases">
        <title>The transcriptome of the halophilic microalga Tetraselmis sp. GSL018 isolated from the Great Salt Lake, Utah.</title>
        <authorList>
            <person name="Jinkerson R.E."/>
            <person name="D'Adamo S."/>
            <person name="Posewitz M.C."/>
        </authorList>
    </citation>
    <scope>NUCLEOTIDE SEQUENCE</scope>
    <source>
        <strain evidence="4">GSL018</strain>
    </source>
</reference>
<accession>A0A061RCZ9</accession>
<keyword evidence="1" id="KW-0436">Ligase</keyword>
<dbReference type="Gene3D" id="3.30.470.20">
    <property type="entry name" value="ATP-grasp fold, B domain"/>
    <property type="match status" value="1"/>
</dbReference>
<protein>
    <submittedName>
        <fullName evidence="4">Uncharacterized protein</fullName>
    </submittedName>
</protein>
<feature type="non-terminal residue" evidence="4">
    <location>
        <position position="1"/>
    </location>
</feature>
<evidence type="ECO:0000256" key="1">
    <source>
        <dbReference type="ARBA" id="ARBA00022598"/>
    </source>
</evidence>
<dbReference type="EMBL" id="GBEZ01016381">
    <property type="protein sequence ID" value="JAC69863.1"/>
    <property type="molecule type" value="Transcribed_RNA"/>
</dbReference>
<gene>
    <name evidence="4" type="ORF">TSPGSL018_5373</name>
</gene>
<name>A0A061RCZ9_9CHLO</name>
<dbReference type="AlphaFoldDB" id="A0A061RCZ9"/>
<dbReference type="InterPro" id="IPR004344">
    <property type="entry name" value="TTL/TTLL_fam"/>
</dbReference>
<sequence>LPPGGVLAAFATGKRAGGLICRRWAAEQHLLFRMARERSFWVGLNKPPPLGDPTPWSVEAMGKDAMQYFGWREEGIKREAVLVIRGGWDWQTMFKAVKPGYQLIMRHPNNNNLTAKDLLYRNLREAERRELARGRKPCVPVERVVPETYLTDDPEDCKRLEEAIRSSQGETWVRKVADVHIGQGITPVTALQPGDCSGAGQFRRRSKVIYQRRMEPLQVRGRPTSLRSYVLLASLEPLVLLFNHAAGHVYVAGREVMSSERSWYTQHHSFEAWTFERFASWMAEEHGQPGFVSNATIPQMKDAILSAVKAARQSFTSASEPGSGGPRRSWDTGHQLGALGHFDLWCIDFMYDSRLQMRMLEMTDSCLFKGYGEQEQVRQRLFMMKDSLQVSLAVQSRILQHQPISDLFDYESQPGIPVSAAGSFELLYSEVPGSEYDFHTALGRCDT</sequence>
<dbReference type="GO" id="GO:0015631">
    <property type="term" value="F:tubulin binding"/>
    <property type="evidence" value="ECO:0007669"/>
    <property type="project" value="TreeGrafter"/>
</dbReference>
<evidence type="ECO:0000256" key="2">
    <source>
        <dbReference type="ARBA" id="ARBA00022741"/>
    </source>
</evidence>